<proteinExistence type="predicted"/>
<sequence length="181" mass="20736">MCPFQFGFISRVKVDEPVSGYGYIRYSDGSKSKNFNWGFSKPGSGAANFYKTIKEQESGRTILYLKHKLWHGGWITKRSALAMRWGTSYRGERELGLNFKMATSRVQEAKVAEDSDFVQGEYHGETDPNESDADFEQEFAELNDEQKRDGAISRSIGRNRRTEIVHRPKFLFISVIGHVVH</sequence>
<comment type="caution">
    <text evidence="1">The sequence shown here is derived from an EMBL/GenBank/DDBJ whole genome shotgun (WGS) entry which is preliminary data.</text>
</comment>
<evidence type="ECO:0000313" key="1">
    <source>
        <dbReference type="EMBL" id="KAJ8903746.1"/>
    </source>
</evidence>
<gene>
    <name evidence="1" type="ORF">NDN08_004845</name>
</gene>
<protein>
    <submittedName>
        <fullName evidence="1">Uncharacterized protein</fullName>
    </submittedName>
</protein>
<accession>A0AAV8UT17</accession>
<keyword evidence="2" id="KW-1185">Reference proteome</keyword>
<name>A0AAV8UT17_9RHOD</name>
<dbReference type="AlphaFoldDB" id="A0AAV8UT17"/>
<dbReference type="Proteomes" id="UP001157974">
    <property type="component" value="Unassembled WGS sequence"/>
</dbReference>
<evidence type="ECO:0000313" key="2">
    <source>
        <dbReference type="Proteomes" id="UP001157974"/>
    </source>
</evidence>
<dbReference type="EMBL" id="JAMWBK010000007">
    <property type="protein sequence ID" value="KAJ8903746.1"/>
    <property type="molecule type" value="Genomic_DNA"/>
</dbReference>
<organism evidence="1 2">
    <name type="scientific">Rhodosorus marinus</name>
    <dbReference type="NCBI Taxonomy" id="101924"/>
    <lineage>
        <taxon>Eukaryota</taxon>
        <taxon>Rhodophyta</taxon>
        <taxon>Stylonematophyceae</taxon>
        <taxon>Stylonematales</taxon>
        <taxon>Stylonemataceae</taxon>
        <taxon>Rhodosorus</taxon>
    </lineage>
</organism>
<reference evidence="1 2" key="1">
    <citation type="journal article" date="2023" name="Nat. Commun.">
        <title>Origin of minicircular mitochondrial genomes in red algae.</title>
        <authorList>
            <person name="Lee Y."/>
            <person name="Cho C.H."/>
            <person name="Lee Y.M."/>
            <person name="Park S.I."/>
            <person name="Yang J.H."/>
            <person name="West J.A."/>
            <person name="Bhattacharya D."/>
            <person name="Yoon H.S."/>
        </authorList>
    </citation>
    <scope>NUCLEOTIDE SEQUENCE [LARGE SCALE GENOMIC DNA]</scope>
    <source>
        <strain evidence="1 2">CCMP1338</strain>
        <tissue evidence="1">Whole cell</tissue>
    </source>
</reference>